<feature type="domain" description="EGF-like" evidence="20">
    <location>
        <begin position="197"/>
        <end position="235"/>
    </location>
</feature>
<evidence type="ECO:0000256" key="6">
    <source>
        <dbReference type="ARBA" id="ARBA00022729"/>
    </source>
</evidence>
<name>A0A668AF46_9TELE</name>
<evidence type="ECO:0000256" key="16">
    <source>
        <dbReference type="PROSITE-ProRule" id="PRU00121"/>
    </source>
</evidence>
<evidence type="ECO:0000256" key="11">
    <source>
        <dbReference type="ARBA" id="ARBA00023157"/>
    </source>
</evidence>
<dbReference type="CDD" id="cd00190">
    <property type="entry name" value="Tryp_SPc"/>
    <property type="match status" value="1"/>
</dbReference>
<dbReference type="FunFam" id="2.40.10.10:FF:000003">
    <property type="entry name" value="Transmembrane serine protease 3"/>
    <property type="match status" value="1"/>
</dbReference>
<evidence type="ECO:0000256" key="19">
    <source>
        <dbReference type="SAM" id="Phobius"/>
    </source>
</evidence>
<dbReference type="FunFam" id="2.40.20.10:FF:000016">
    <property type="entry name" value="Coagulation factor XII"/>
    <property type="match status" value="1"/>
</dbReference>
<dbReference type="Gene3D" id="2.10.25.10">
    <property type="entry name" value="Laminin"/>
    <property type="match status" value="2"/>
</dbReference>
<feature type="domain" description="Fibronectin type-I" evidence="23">
    <location>
        <begin position="156"/>
        <end position="196"/>
    </location>
</feature>
<comment type="caution">
    <text evidence="17">Lacks conserved residue(s) required for the propagation of feature annotation.</text>
</comment>
<evidence type="ECO:0000259" key="20">
    <source>
        <dbReference type="PROSITE" id="PS50026"/>
    </source>
</evidence>
<dbReference type="InterPro" id="IPR001314">
    <property type="entry name" value="Peptidase_S1A"/>
</dbReference>
<evidence type="ECO:0000256" key="9">
    <source>
        <dbReference type="ARBA" id="ARBA00022825"/>
    </source>
</evidence>
<dbReference type="PANTHER" id="PTHR24264">
    <property type="entry name" value="TRYPSIN-RELATED"/>
    <property type="match status" value="1"/>
</dbReference>
<evidence type="ECO:0000259" key="21">
    <source>
        <dbReference type="PROSITE" id="PS50070"/>
    </source>
</evidence>
<dbReference type="PROSITE" id="PS00135">
    <property type="entry name" value="TRYPSIN_SER"/>
    <property type="match status" value="1"/>
</dbReference>
<feature type="disulfide bond" evidence="15">
    <location>
        <begin position="125"/>
        <end position="142"/>
    </location>
</feature>
<dbReference type="InterPro" id="IPR001254">
    <property type="entry name" value="Trypsin_dom"/>
</dbReference>
<dbReference type="InterPro" id="IPR000562">
    <property type="entry name" value="FN_type2_dom"/>
</dbReference>
<evidence type="ECO:0000256" key="5">
    <source>
        <dbReference type="ARBA" id="ARBA00022670"/>
    </source>
</evidence>
<keyword evidence="8 18" id="KW-0378">Hydrolase</keyword>
<dbReference type="PROSITE" id="PS50070">
    <property type="entry name" value="KRINGLE_2"/>
    <property type="match status" value="1"/>
</dbReference>
<keyword evidence="7" id="KW-0677">Repeat</keyword>
<dbReference type="PRINTS" id="PR00722">
    <property type="entry name" value="CHYMOTRYPSIN"/>
</dbReference>
<feature type="domain" description="Peptidase S1" evidence="22">
    <location>
        <begin position="371"/>
        <end position="608"/>
    </location>
</feature>
<dbReference type="PROSITE" id="PS50240">
    <property type="entry name" value="TRYPSIN_DOM"/>
    <property type="match status" value="1"/>
</dbReference>
<dbReference type="SUPFAM" id="SSF57603">
    <property type="entry name" value="FnI-like domain"/>
    <property type="match status" value="1"/>
</dbReference>
<dbReference type="GO" id="GO:0004252">
    <property type="term" value="F:serine-type endopeptidase activity"/>
    <property type="evidence" value="ECO:0007669"/>
    <property type="project" value="UniProtKB-EC"/>
</dbReference>
<keyword evidence="6" id="KW-0732">Signal</keyword>
<evidence type="ECO:0000259" key="23">
    <source>
        <dbReference type="PROSITE" id="PS51091"/>
    </source>
</evidence>
<dbReference type="PROSITE" id="PS00134">
    <property type="entry name" value="TRYPSIN_HIS"/>
    <property type="match status" value="1"/>
</dbReference>
<dbReference type="PROSITE" id="PS51092">
    <property type="entry name" value="FN2_2"/>
    <property type="match status" value="1"/>
</dbReference>
<keyword evidence="9 18" id="KW-0720">Serine protease</keyword>
<dbReference type="InterPro" id="IPR043504">
    <property type="entry name" value="Peptidase_S1_PA_chymotrypsin"/>
</dbReference>
<dbReference type="PROSITE" id="PS51091">
    <property type="entry name" value="FN1_2"/>
    <property type="match status" value="1"/>
</dbReference>
<dbReference type="Ensembl" id="ENSMMDT00005053024.1">
    <property type="protein sequence ID" value="ENSMMDP00005052012.1"/>
    <property type="gene ID" value="ENSMMDG00005023486.1"/>
</dbReference>
<dbReference type="InterPro" id="IPR000083">
    <property type="entry name" value="Fibronectin_type1"/>
</dbReference>
<feature type="disulfide bond" evidence="15">
    <location>
        <begin position="144"/>
        <end position="153"/>
    </location>
</feature>
<dbReference type="SMART" id="SM00181">
    <property type="entry name" value="EGF"/>
    <property type="match status" value="2"/>
</dbReference>
<dbReference type="InterPro" id="IPR033116">
    <property type="entry name" value="TRYPSIN_SER"/>
</dbReference>
<dbReference type="SMART" id="SM00059">
    <property type="entry name" value="FN2"/>
    <property type="match status" value="1"/>
</dbReference>
<evidence type="ECO:0000256" key="12">
    <source>
        <dbReference type="ARBA" id="ARBA00023180"/>
    </source>
</evidence>
<dbReference type="CDD" id="cd00054">
    <property type="entry name" value="EGF_CA"/>
    <property type="match status" value="1"/>
</dbReference>
<evidence type="ECO:0000256" key="15">
    <source>
        <dbReference type="PROSITE-ProRule" id="PRU00076"/>
    </source>
</evidence>
<evidence type="ECO:0000256" key="10">
    <source>
        <dbReference type="ARBA" id="ARBA00023145"/>
    </source>
</evidence>
<evidence type="ECO:0000256" key="3">
    <source>
        <dbReference type="ARBA" id="ARBA00022536"/>
    </source>
</evidence>
<feature type="domain" description="Fibronectin type-II" evidence="24">
    <location>
        <begin position="55"/>
        <end position="101"/>
    </location>
</feature>
<reference evidence="25" key="3">
    <citation type="submission" date="2025-09" db="UniProtKB">
        <authorList>
            <consortium name="Ensembl"/>
        </authorList>
    </citation>
    <scope>IDENTIFICATION</scope>
</reference>
<dbReference type="Pfam" id="PF00008">
    <property type="entry name" value="EGF"/>
    <property type="match status" value="1"/>
</dbReference>
<dbReference type="FunFam" id="2.10.25.10:FF:000404">
    <property type="entry name" value="Weary, isoform B"/>
    <property type="match status" value="1"/>
</dbReference>
<gene>
    <name evidence="25" type="primary">HGFAC</name>
</gene>
<feature type="transmembrane region" description="Helical" evidence="19">
    <location>
        <begin position="21"/>
        <end position="46"/>
    </location>
</feature>
<dbReference type="InterPro" id="IPR018056">
    <property type="entry name" value="Kringle_CS"/>
</dbReference>
<keyword evidence="2" id="KW-0964">Secreted</keyword>
<dbReference type="SMART" id="SM00058">
    <property type="entry name" value="FN1"/>
    <property type="match status" value="1"/>
</dbReference>
<dbReference type="Pfam" id="PF00039">
    <property type="entry name" value="fn1"/>
    <property type="match status" value="1"/>
</dbReference>
<dbReference type="InterPro" id="IPR000001">
    <property type="entry name" value="Kringle"/>
</dbReference>
<evidence type="ECO:0000256" key="18">
    <source>
        <dbReference type="RuleBase" id="RU363034"/>
    </source>
</evidence>
<dbReference type="InterPro" id="IPR009003">
    <property type="entry name" value="Peptidase_S1_PA"/>
</dbReference>
<dbReference type="PROSITE" id="PS00021">
    <property type="entry name" value="KRINGLE_1"/>
    <property type="match status" value="1"/>
</dbReference>
<dbReference type="Pfam" id="PF00089">
    <property type="entry name" value="Trypsin"/>
    <property type="match status" value="1"/>
</dbReference>
<dbReference type="InterPro" id="IPR013806">
    <property type="entry name" value="Kringle-like"/>
</dbReference>
<dbReference type="AlphaFoldDB" id="A0A668AF46"/>
<dbReference type="PROSITE" id="PS01253">
    <property type="entry name" value="FN1_1"/>
    <property type="match status" value="1"/>
</dbReference>
<dbReference type="EC" id="3.4.21.4" evidence="14"/>
<evidence type="ECO:0000313" key="26">
    <source>
        <dbReference type="Proteomes" id="UP000472263"/>
    </source>
</evidence>
<dbReference type="InterPro" id="IPR050127">
    <property type="entry name" value="Serine_Proteases_S1"/>
</dbReference>
<reference evidence="25" key="2">
    <citation type="submission" date="2025-08" db="UniProtKB">
        <authorList>
            <consortium name="Ensembl"/>
        </authorList>
    </citation>
    <scope>IDENTIFICATION</scope>
</reference>
<feature type="disulfide bond" evidence="15">
    <location>
        <begin position="206"/>
        <end position="223"/>
    </location>
</feature>
<evidence type="ECO:0000256" key="4">
    <source>
        <dbReference type="ARBA" id="ARBA00022572"/>
    </source>
</evidence>
<dbReference type="InParanoid" id="A0A668AF46"/>
<feature type="domain" description="Kringle" evidence="21">
    <location>
        <begin position="241"/>
        <end position="323"/>
    </location>
</feature>
<dbReference type="SMART" id="SM00130">
    <property type="entry name" value="KR"/>
    <property type="match status" value="1"/>
</dbReference>
<dbReference type="Pfam" id="PF00040">
    <property type="entry name" value="fn2"/>
    <property type="match status" value="1"/>
</dbReference>
<keyword evidence="26" id="KW-1185">Reference proteome</keyword>
<dbReference type="Gene3D" id="2.10.10.10">
    <property type="entry name" value="Fibronectin, type II, collagen-binding"/>
    <property type="match status" value="1"/>
</dbReference>
<dbReference type="SUPFAM" id="SSF50494">
    <property type="entry name" value="Trypsin-like serine proteases"/>
    <property type="match status" value="1"/>
</dbReference>
<feature type="disulfide bond" evidence="15">
    <location>
        <begin position="225"/>
        <end position="234"/>
    </location>
</feature>
<dbReference type="CDD" id="cd00061">
    <property type="entry name" value="FN1"/>
    <property type="match status" value="1"/>
</dbReference>
<dbReference type="PROSITE" id="PS50026">
    <property type="entry name" value="EGF_3"/>
    <property type="match status" value="2"/>
</dbReference>
<dbReference type="Gene3D" id="2.40.20.10">
    <property type="entry name" value="Plasminogen Kringle 4"/>
    <property type="match status" value="1"/>
</dbReference>
<evidence type="ECO:0000256" key="13">
    <source>
        <dbReference type="ARBA" id="ARBA00036320"/>
    </source>
</evidence>
<feature type="domain" description="EGF-like" evidence="20">
    <location>
        <begin position="116"/>
        <end position="154"/>
    </location>
</feature>
<keyword evidence="5 18" id="KW-0645">Protease</keyword>
<keyword evidence="12" id="KW-0325">Glycoprotein</keyword>
<keyword evidence="19" id="KW-1133">Transmembrane helix</keyword>
<keyword evidence="19" id="KW-0472">Membrane</keyword>
<dbReference type="PANTHER" id="PTHR24264:SF43">
    <property type="entry name" value="HEPATOCYTE GROWTH FACTOR ACTIVATOR"/>
    <property type="match status" value="1"/>
</dbReference>
<sequence>MSAYEFCHDSRGHSRQKLRMAYFLLLFLPCVFSTARNSLFVFVFVFSPISPVLTTSGKECKFPFRQGGRIHHQCITISSPRPWCSLTHNFDRDLQWDYCAPEITQPDVFVHTSRRITDPCQVNPCQNGGICTLVPHRRSFECTCPASFTGRLCQEKKCYETIHLRYYDTGESWGRIHRRNVEQCTCVAGEIKCERVRYTMCRMNPCENEGTCRLIIPTGEEVCNCRPGYSGPYCSFEPETECYNNRGTDYRGVVGSTVSGARCLPWNSDLLHDELHVGTVAAASLRGLGEHAYCRNPDGDKMPWCYTLNHGAISWEHCDVPSCVVSVFSSRRITPFNVRPGIKQTSSTKPAKRAVCGKRHKKRLSIARGRIMGGNTALPGTHPWMAAIYIGKTDFCAGTLISSCWVVSAAHCFFRSPLKSQIRVVFGQQNFNVTGPNTRTFGVEEYIFPKQFSVFNPTLHDIVLVKLKKENGRCVRRTPFIRPICLPDKDTTFPDDYCCTISGWGHMHEKAKEYSNLREGGVRLVPHQICTKPEVYGNHVTSDMICAGINSCVDACQGDSGGPLACAKGDVSFLYGIISWGEGCGRSGKPGVYTKVVNYLDWIHSVIKRKPKAS</sequence>
<keyword evidence="10" id="KW-0865">Zymogen</keyword>
<dbReference type="PROSITE" id="PS01186">
    <property type="entry name" value="EGF_2"/>
    <property type="match status" value="1"/>
</dbReference>
<dbReference type="InterPro" id="IPR000742">
    <property type="entry name" value="EGF"/>
</dbReference>
<dbReference type="InterPro" id="IPR036943">
    <property type="entry name" value="FN_type2_sf"/>
</dbReference>
<dbReference type="GeneTree" id="ENSGT00940000159778"/>
<evidence type="ECO:0000256" key="17">
    <source>
        <dbReference type="PROSITE-ProRule" id="PRU00479"/>
    </source>
</evidence>
<comment type="subcellular location">
    <subcellularLocation>
        <location evidence="1">Secreted</location>
        <location evidence="1">Extracellular space</location>
    </subcellularLocation>
</comment>
<evidence type="ECO:0000256" key="1">
    <source>
        <dbReference type="ARBA" id="ARBA00004239"/>
    </source>
</evidence>
<keyword evidence="4 16" id="KW-0420">Kringle</keyword>
<proteinExistence type="predicted"/>
<organism evidence="25 26">
    <name type="scientific">Myripristis murdjan</name>
    <name type="common">pinecone soldierfish</name>
    <dbReference type="NCBI Taxonomy" id="586833"/>
    <lineage>
        <taxon>Eukaryota</taxon>
        <taxon>Metazoa</taxon>
        <taxon>Chordata</taxon>
        <taxon>Craniata</taxon>
        <taxon>Vertebrata</taxon>
        <taxon>Euteleostomi</taxon>
        <taxon>Actinopterygii</taxon>
        <taxon>Neopterygii</taxon>
        <taxon>Teleostei</taxon>
        <taxon>Neoteleostei</taxon>
        <taxon>Acanthomorphata</taxon>
        <taxon>Holocentriformes</taxon>
        <taxon>Holocentridae</taxon>
        <taxon>Myripristis</taxon>
    </lineage>
</organism>
<dbReference type="PROSITE" id="PS00022">
    <property type="entry name" value="EGF_1"/>
    <property type="match status" value="2"/>
</dbReference>
<dbReference type="Gene3D" id="2.40.10.10">
    <property type="entry name" value="Trypsin-like serine proteases"/>
    <property type="match status" value="1"/>
</dbReference>
<dbReference type="Pfam" id="PF00051">
    <property type="entry name" value="Kringle"/>
    <property type="match status" value="1"/>
</dbReference>
<accession>A0A668AF46</accession>
<dbReference type="InterPro" id="IPR038178">
    <property type="entry name" value="Kringle_sf"/>
</dbReference>
<dbReference type="GO" id="GO:0007596">
    <property type="term" value="P:blood coagulation"/>
    <property type="evidence" value="ECO:0007669"/>
    <property type="project" value="TreeGrafter"/>
</dbReference>
<evidence type="ECO:0000259" key="22">
    <source>
        <dbReference type="PROSITE" id="PS50240"/>
    </source>
</evidence>
<dbReference type="InterPro" id="IPR018114">
    <property type="entry name" value="TRYPSIN_HIS"/>
</dbReference>
<comment type="catalytic activity">
    <reaction evidence="13">
        <text>Preferential cleavage: Arg-|-Xaa, Lys-|-Xaa.</text>
        <dbReference type="EC" id="3.4.21.4"/>
    </reaction>
</comment>
<dbReference type="CDD" id="cd00108">
    <property type="entry name" value="KR"/>
    <property type="match status" value="1"/>
</dbReference>
<dbReference type="GO" id="GO:0031638">
    <property type="term" value="P:zymogen activation"/>
    <property type="evidence" value="ECO:0007669"/>
    <property type="project" value="TreeGrafter"/>
</dbReference>
<evidence type="ECO:0000259" key="24">
    <source>
        <dbReference type="PROSITE" id="PS51092"/>
    </source>
</evidence>
<dbReference type="Proteomes" id="UP000472263">
    <property type="component" value="Chromosome 18"/>
</dbReference>
<dbReference type="PRINTS" id="PR00018">
    <property type="entry name" value="KRINGLE"/>
</dbReference>
<reference evidence="25" key="1">
    <citation type="submission" date="2019-06" db="EMBL/GenBank/DDBJ databases">
        <authorList>
            <consortium name="Wellcome Sanger Institute Data Sharing"/>
        </authorList>
    </citation>
    <scope>NUCLEOTIDE SEQUENCE [LARGE SCALE GENOMIC DNA]</scope>
</reference>
<protein>
    <recommendedName>
        <fullName evidence="14">trypsin</fullName>
        <ecNumber evidence="14">3.4.21.4</ecNumber>
    </recommendedName>
</protein>
<keyword evidence="11 15" id="KW-1015">Disulfide bond</keyword>
<dbReference type="GO" id="GO:0005615">
    <property type="term" value="C:extracellular space"/>
    <property type="evidence" value="ECO:0007669"/>
    <property type="project" value="TreeGrafter"/>
</dbReference>
<keyword evidence="19" id="KW-0812">Transmembrane</keyword>
<evidence type="ECO:0000256" key="7">
    <source>
        <dbReference type="ARBA" id="ARBA00022737"/>
    </source>
</evidence>
<dbReference type="SMART" id="SM00020">
    <property type="entry name" value="Tryp_SPc"/>
    <property type="match status" value="1"/>
</dbReference>
<keyword evidence="3 15" id="KW-0245">EGF-like domain</keyword>
<evidence type="ECO:0000256" key="8">
    <source>
        <dbReference type="ARBA" id="ARBA00022801"/>
    </source>
</evidence>
<evidence type="ECO:0000256" key="2">
    <source>
        <dbReference type="ARBA" id="ARBA00022525"/>
    </source>
</evidence>
<dbReference type="CDD" id="cd00062">
    <property type="entry name" value="FN2"/>
    <property type="match status" value="1"/>
</dbReference>
<evidence type="ECO:0000256" key="14">
    <source>
        <dbReference type="ARBA" id="ARBA00038868"/>
    </source>
</evidence>
<dbReference type="SUPFAM" id="SSF57196">
    <property type="entry name" value="EGF/Laminin"/>
    <property type="match status" value="1"/>
</dbReference>
<evidence type="ECO:0000313" key="25">
    <source>
        <dbReference type="Ensembl" id="ENSMMDP00005052012.1"/>
    </source>
</evidence>
<dbReference type="SUPFAM" id="SSF57440">
    <property type="entry name" value="Kringle-like"/>
    <property type="match status" value="2"/>
</dbReference>